<dbReference type="Gene3D" id="3.40.50.150">
    <property type="entry name" value="Vaccinia Virus protein VP39"/>
    <property type="match status" value="2"/>
</dbReference>
<dbReference type="PANTHER" id="PTHR34203:SF15">
    <property type="entry name" value="SLL1173 PROTEIN"/>
    <property type="match status" value="1"/>
</dbReference>
<feature type="transmembrane region" description="Helical" evidence="3">
    <location>
        <begin position="12"/>
        <end position="31"/>
    </location>
</feature>
<keyword evidence="3" id="KW-1133">Transmembrane helix</keyword>
<keyword evidence="1" id="KW-0808">Transferase</keyword>
<evidence type="ECO:0000256" key="3">
    <source>
        <dbReference type="SAM" id="Phobius"/>
    </source>
</evidence>
<keyword evidence="2" id="KW-0949">S-adenosyl-L-methionine</keyword>
<reference evidence="6" key="1">
    <citation type="journal article" date="2022" name="bioRxiv">
        <title>Genomics of Preaxostyla Flagellates Illuminates Evolutionary Transitions and the Path Towards Mitochondrial Loss.</title>
        <authorList>
            <person name="Novak L.V.F."/>
            <person name="Treitli S.C."/>
            <person name="Pyrih J."/>
            <person name="Halakuc P."/>
            <person name="Pipaliya S.V."/>
            <person name="Vacek V."/>
            <person name="Brzon O."/>
            <person name="Soukal P."/>
            <person name="Eme L."/>
            <person name="Dacks J.B."/>
            <person name="Karnkowska A."/>
            <person name="Elias M."/>
            <person name="Hampl V."/>
        </authorList>
    </citation>
    <scope>NUCLEOTIDE SEQUENCE</scope>
    <source>
        <strain evidence="6">RCP-MX</strain>
    </source>
</reference>
<protein>
    <recommendedName>
        <fullName evidence="8">Methyltransferase FkbM domain-containing protein</fullName>
    </recommendedName>
</protein>
<dbReference type="InterPro" id="IPR029063">
    <property type="entry name" value="SAM-dependent_MTases_sf"/>
</dbReference>
<comment type="caution">
    <text evidence="6">The sequence shown here is derived from an EMBL/GenBank/DDBJ whole genome shotgun (WGS) entry which is preliminary data.</text>
</comment>
<evidence type="ECO:0000259" key="4">
    <source>
        <dbReference type="Pfam" id="PF02475"/>
    </source>
</evidence>
<dbReference type="InterPro" id="IPR056743">
    <property type="entry name" value="TRM5-TYW2-like_MTfase"/>
</dbReference>
<sequence length="296" mass="33448">MRHKTKRLLIRVVFPFLFIISGVIFLCIQVAKEKDCNIVADLGTLGRFRIYGGGYLQQNLCHGQPWEPHVTTWIDQLVHGQGNTIDVGANIGYHTVSLARRSIPHKTHAFESNPSTRVYLYENILLNNLRNVEVHGALLPEEEDPQATIDAAHIDNVVFIKIDCGGCEQAVLLGASDTIRRYRPVIELEIWDDRTRAANGVHSTRQDILDMLFEFGYRPPQVHGWDYLFLPLSIPIVDHTGQFQPSKHDLMLSHDRAVLQALQDVMCHSDPRLPDASGSLTHLIHPDPLARLPNPM</sequence>
<evidence type="ECO:0000259" key="5">
    <source>
        <dbReference type="Pfam" id="PF05050"/>
    </source>
</evidence>
<dbReference type="InterPro" id="IPR006342">
    <property type="entry name" value="FkbM_mtfrase"/>
</dbReference>
<evidence type="ECO:0000256" key="2">
    <source>
        <dbReference type="ARBA" id="ARBA00022691"/>
    </source>
</evidence>
<evidence type="ECO:0000256" key="1">
    <source>
        <dbReference type="ARBA" id="ARBA00022679"/>
    </source>
</evidence>
<proteinExistence type="predicted"/>
<keyword evidence="7" id="KW-1185">Reference proteome</keyword>
<gene>
    <name evidence="6" type="ORF">PAPYR_9325</name>
</gene>
<dbReference type="InterPro" id="IPR052514">
    <property type="entry name" value="SAM-dependent_MTase"/>
</dbReference>
<keyword evidence="3" id="KW-0472">Membrane</keyword>
<evidence type="ECO:0000313" key="6">
    <source>
        <dbReference type="EMBL" id="KAJ4455674.1"/>
    </source>
</evidence>
<organism evidence="6 7">
    <name type="scientific">Paratrimastix pyriformis</name>
    <dbReference type="NCBI Taxonomy" id="342808"/>
    <lineage>
        <taxon>Eukaryota</taxon>
        <taxon>Metamonada</taxon>
        <taxon>Preaxostyla</taxon>
        <taxon>Paratrimastigidae</taxon>
        <taxon>Paratrimastix</taxon>
    </lineage>
</organism>
<name>A0ABQ8UEB3_9EUKA</name>
<feature type="domain" description="Methyltransferase FkbM" evidence="5">
    <location>
        <begin position="154"/>
        <end position="218"/>
    </location>
</feature>
<accession>A0ABQ8UEB3</accession>
<dbReference type="Pfam" id="PF02475">
    <property type="entry name" value="TRM5-TYW2_MTfase"/>
    <property type="match status" value="1"/>
</dbReference>
<dbReference type="EMBL" id="JAPMOS010000097">
    <property type="protein sequence ID" value="KAJ4455674.1"/>
    <property type="molecule type" value="Genomic_DNA"/>
</dbReference>
<evidence type="ECO:0008006" key="8">
    <source>
        <dbReference type="Google" id="ProtNLM"/>
    </source>
</evidence>
<dbReference type="SUPFAM" id="SSF53335">
    <property type="entry name" value="S-adenosyl-L-methionine-dependent methyltransferases"/>
    <property type="match status" value="1"/>
</dbReference>
<feature type="domain" description="TRM5/TYW2-like methyltransferase" evidence="4">
    <location>
        <begin position="76"/>
        <end position="132"/>
    </location>
</feature>
<dbReference type="Proteomes" id="UP001141327">
    <property type="component" value="Unassembled WGS sequence"/>
</dbReference>
<dbReference type="PANTHER" id="PTHR34203">
    <property type="entry name" value="METHYLTRANSFERASE, FKBM FAMILY PROTEIN"/>
    <property type="match status" value="1"/>
</dbReference>
<evidence type="ECO:0000313" key="7">
    <source>
        <dbReference type="Proteomes" id="UP001141327"/>
    </source>
</evidence>
<keyword evidence="3" id="KW-0812">Transmembrane</keyword>
<dbReference type="Pfam" id="PF05050">
    <property type="entry name" value="Methyltransf_21"/>
    <property type="match status" value="1"/>
</dbReference>